<dbReference type="EMBL" id="CALNXI010000049">
    <property type="protein sequence ID" value="CAH3016854.1"/>
    <property type="molecule type" value="Genomic_DNA"/>
</dbReference>
<dbReference type="Proteomes" id="UP001159427">
    <property type="component" value="Unassembled WGS sequence"/>
</dbReference>
<proteinExistence type="predicted"/>
<reference evidence="2 3" key="1">
    <citation type="submission" date="2022-05" db="EMBL/GenBank/DDBJ databases">
        <authorList>
            <consortium name="Genoscope - CEA"/>
            <person name="William W."/>
        </authorList>
    </citation>
    <scope>NUCLEOTIDE SEQUENCE [LARGE SCALE GENOMIC DNA]</scope>
</reference>
<feature type="region of interest" description="Disordered" evidence="1">
    <location>
        <begin position="159"/>
        <end position="185"/>
    </location>
</feature>
<keyword evidence="3" id="KW-1185">Reference proteome</keyword>
<gene>
    <name evidence="2" type="ORF">PEVE_00033087</name>
</gene>
<evidence type="ECO:0000313" key="3">
    <source>
        <dbReference type="Proteomes" id="UP001159427"/>
    </source>
</evidence>
<name>A0ABN8LLL6_9CNID</name>
<sequence>MALLDVGPFLEGVSNLQGKLEATMTKNRLLLEAVESSQSKYTDIDKVYPLLQSLKGRLVASQAPNESLSTELVKFKLEMESFVDEVFNSHDSLSKIRRNSLLHAKELEGDRDKLWYEKGELAAERRRLDLEREELNALRTVMKKTPLDKEKATLKVNEGTNHSGLQGTVDHKEQEEENNENSSLKTSLIGKYRNYEKERESVAVTHVECQTKPIGNLRVADHESQIKKEEESIEKCHKSFREIDDDEHTMVTRHRLLSSRSHVSCFRTGVSGPRHRVFSAPVSRARAKLLAKQEHALKNYKALVDELCRTQEENQSLKLESSTLAKRANEIYSELFHIKKRLTVSIADRDELQTKLRKCKEQIQRLEDTLRKQACGLVHNKKQQRQDEEEIRWSQVCKEVRDGLHGYIWTTFRFAGFVFDAQPWRNKNSLCKRFLTSELLCVALK</sequence>
<comment type="caution">
    <text evidence="2">The sequence shown here is derived from an EMBL/GenBank/DDBJ whole genome shotgun (WGS) entry which is preliminary data.</text>
</comment>
<evidence type="ECO:0000256" key="1">
    <source>
        <dbReference type="SAM" id="MobiDB-lite"/>
    </source>
</evidence>
<protein>
    <submittedName>
        <fullName evidence="2">Uncharacterized protein</fullName>
    </submittedName>
</protein>
<accession>A0ABN8LLL6</accession>
<evidence type="ECO:0000313" key="2">
    <source>
        <dbReference type="EMBL" id="CAH3016854.1"/>
    </source>
</evidence>
<organism evidence="2 3">
    <name type="scientific">Porites evermanni</name>
    <dbReference type="NCBI Taxonomy" id="104178"/>
    <lineage>
        <taxon>Eukaryota</taxon>
        <taxon>Metazoa</taxon>
        <taxon>Cnidaria</taxon>
        <taxon>Anthozoa</taxon>
        <taxon>Hexacorallia</taxon>
        <taxon>Scleractinia</taxon>
        <taxon>Fungiina</taxon>
        <taxon>Poritidae</taxon>
        <taxon>Porites</taxon>
    </lineage>
</organism>